<evidence type="ECO:0000313" key="3">
    <source>
        <dbReference type="RefSeq" id="XP_015263601.1"/>
    </source>
</evidence>
<protein>
    <submittedName>
        <fullName evidence="3">Coiled-coil domain-containing protein 7</fullName>
    </submittedName>
</protein>
<dbReference type="Pfam" id="PF15368">
    <property type="entry name" value="BioT2"/>
    <property type="match status" value="1"/>
</dbReference>
<feature type="coiled-coil region" evidence="1">
    <location>
        <begin position="66"/>
        <end position="128"/>
    </location>
</feature>
<feature type="coiled-coil region" evidence="1">
    <location>
        <begin position="208"/>
        <end position="249"/>
    </location>
</feature>
<evidence type="ECO:0000256" key="1">
    <source>
        <dbReference type="SAM" id="Coils"/>
    </source>
</evidence>
<accession>A0ABM1JQ64</accession>
<keyword evidence="2" id="KW-1185">Reference proteome</keyword>
<dbReference type="GeneID" id="107107780"/>
<proteinExistence type="predicted"/>
<evidence type="ECO:0000313" key="2">
    <source>
        <dbReference type="Proteomes" id="UP000694871"/>
    </source>
</evidence>
<dbReference type="Proteomes" id="UP000694871">
    <property type="component" value="Unplaced"/>
</dbReference>
<keyword evidence="1" id="KW-0175">Coiled coil</keyword>
<dbReference type="InterPro" id="IPR029272">
    <property type="entry name" value="CCDC7"/>
</dbReference>
<dbReference type="RefSeq" id="XP_015263601.1">
    <property type="nucleotide sequence ID" value="XM_015408115.1"/>
</dbReference>
<gene>
    <name evidence="3" type="primary">CCDC7</name>
</gene>
<name>A0ABM1JQ64_GEKJA</name>
<reference evidence="3" key="1">
    <citation type="submission" date="2025-08" db="UniProtKB">
        <authorList>
            <consortium name="RefSeq"/>
        </authorList>
    </citation>
    <scope>IDENTIFICATION</scope>
</reference>
<dbReference type="PANTHER" id="PTHR22035:SF4">
    <property type="entry name" value="COILED-COIL DOMAIN-CONTAINING PROTEIN 7"/>
    <property type="match status" value="1"/>
</dbReference>
<sequence>MLKNITVHLNQIVQTMEHVYTKDDNIKEEREEEEETLPHGREDLVCFLIYCSQLSTQLDVALREEKQILESLLKWFEKEVQMLEELGEEEIIPDWQVPVADKNITDNINKLMNRIQRLEDLKGRVQELPKYVQVSTPREKRRPLAPPPAVPRDPKNIVEELLVKHATEDVMNMAQVFQDDSGVPQTIESMNNRMVEIMKIFERQTNKLHRVANEQDVLEGKLQKIQQDFRKLAEEKQIMEDELQKMKASDITGEKAS</sequence>
<dbReference type="PANTHER" id="PTHR22035">
    <property type="entry name" value="COILED-COIL DOMAIN-CONTAINING PROTEIN 7"/>
    <property type="match status" value="1"/>
</dbReference>
<organism evidence="2 3">
    <name type="scientific">Gekko japonicus</name>
    <name type="common">Schlegel's Japanese gecko</name>
    <dbReference type="NCBI Taxonomy" id="146911"/>
    <lineage>
        <taxon>Eukaryota</taxon>
        <taxon>Metazoa</taxon>
        <taxon>Chordata</taxon>
        <taxon>Craniata</taxon>
        <taxon>Vertebrata</taxon>
        <taxon>Euteleostomi</taxon>
        <taxon>Lepidosauria</taxon>
        <taxon>Squamata</taxon>
        <taxon>Bifurcata</taxon>
        <taxon>Gekkota</taxon>
        <taxon>Gekkonidae</taxon>
        <taxon>Gekkoninae</taxon>
        <taxon>Gekko</taxon>
    </lineage>
</organism>